<name>A0A645E7A7_9ZZZZ</name>
<proteinExistence type="predicted"/>
<organism evidence="1">
    <name type="scientific">bioreactor metagenome</name>
    <dbReference type="NCBI Taxonomy" id="1076179"/>
    <lineage>
        <taxon>unclassified sequences</taxon>
        <taxon>metagenomes</taxon>
        <taxon>ecological metagenomes</taxon>
    </lineage>
</organism>
<comment type="caution">
    <text evidence="1">The sequence shown here is derived from an EMBL/GenBank/DDBJ whole genome shotgun (WGS) entry which is preliminary data.</text>
</comment>
<gene>
    <name evidence="1" type="ORF">SDC9_144874</name>
</gene>
<dbReference type="EMBL" id="VSSQ01043932">
    <property type="protein sequence ID" value="MPM97697.1"/>
    <property type="molecule type" value="Genomic_DNA"/>
</dbReference>
<protein>
    <submittedName>
        <fullName evidence="1">Uncharacterized protein</fullName>
    </submittedName>
</protein>
<dbReference type="AlphaFoldDB" id="A0A645E7A7"/>
<accession>A0A645E7A7</accession>
<evidence type="ECO:0000313" key="1">
    <source>
        <dbReference type="EMBL" id="MPM97697.1"/>
    </source>
</evidence>
<reference evidence="1" key="1">
    <citation type="submission" date="2019-08" db="EMBL/GenBank/DDBJ databases">
        <authorList>
            <person name="Kucharzyk K."/>
            <person name="Murdoch R.W."/>
            <person name="Higgins S."/>
            <person name="Loffler F."/>
        </authorList>
    </citation>
    <scope>NUCLEOTIDE SEQUENCE</scope>
</reference>
<sequence length="188" mass="21356">MDGFRRVVELPVEAADLRGQRRVPRREAGPDFGADAAAHPFVVEVVVVRSRRRRMDAAPEIPLEVSVFARIVGDVVEERLRQVVRVEIQLGLFQHVEPEDLEFEVVVRQGDLPERGVEPVVEELLAAFQRRSDRAADAFPQPAAVHFVEISPVIHDSEIPVTVFRCDGILWRKRRWKSCTILTMSCTN</sequence>